<dbReference type="InterPro" id="IPR014001">
    <property type="entry name" value="Helicase_ATP-bd"/>
</dbReference>
<dbReference type="EMBL" id="ADAS02001115">
    <property type="protein sequence ID" value="OAV86457.1"/>
    <property type="molecule type" value="Genomic_DNA"/>
</dbReference>
<evidence type="ECO:0000259" key="6">
    <source>
        <dbReference type="PROSITE" id="PS51192"/>
    </source>
</evidence>
<feature type="non-terminal residue" evidence="7">
    <location>
        <position position="217"/>
    </location>
</feature>
<dbReference type="EC" id="5.6.2.4" evidence="5"/>
<evidence type="ECO:0000313" key="8">
    <source>
        <dbReference type="EnsemblFungi" id="PTTG_06812-t43_1-p1"/>
    </source>
</evidence>
<reference evidence="7" key="1">
    <citation type="submission" date="2009-11" db="EMBL/GenBank/DDBJ databases">
        <authorList>
            <consortium name="The Broad Institute Genome Sequencing Platform"/>
            <person name="Ward D."/>
            <person name="Feldgarden M."/>
            <person name="Earl A."/>
            <person name="Young S.K."/>
            <person name="Zeng Q."/>
            <person name="Koehrsen M."/>
            <person name="Alvarado L."/>
            <person name="Berlin A."/>
            <person name="Bochicchio J."/>
            <person name="Borenstein D."/>
            <person name="Chapman S.B."/>
            <person name="Chen Z."/>
            <person name="Engels R."/>
            <person name="Freedman E."/>
            <person name="Gellesch M."/>
            <person name="Goldberg J."/>
            <person name="Griggs A."/>
            <person name="Gujja S."/>
            <person name="Heilman E."/>
            <person name="Heiman D."/>
            <person name="Hepburn T."/>
            <person name="Howarth C."/>
            <person name="Jen D."/>
            <person name="Larson L."/>
            <person name="Lewis B."/>
            <person name="Mehta T."/>
            <person name="Park D."/>
            <person name="Pearson M."/>
            <person name="Roberts A."/>
            <person name="Saif S."/>
            <person name="Shea T."/>
            <person name="Shenoy N."/>
            <person name="Sisk P."/>
            <person name="Stolte C."/>
            <person name="Sykes S."/>
            <person name="Thomson T."/>
            <person name="Walk T."/>
            <person name="White J."/>
            <person name="Yandava C."/>
            <person name="Izard J."/>
            <person name="Baranova O.V."/>
            <person name="Blanton J.M."/>
            <person name="Tanner A.C."/>
            <person name="Dewhirst F.E."/>
            <person name="Haas B."/>
            <person name="Nusbaum C."/>
            <person name="Birren B."/>
        </authorList>
    </citation>
    <scope>NUCLEOTIDE SEQUENCE [LARGE SCALE GENOMIC DNA]</scope>
    <source>
        <strain evidence="7">1-1 BBBD Race 1</strain>
    </source>
</reference>
<evidence type="ECO:0000256" key="3">
    <source>
        <dbReference type="ARBA" id="ARBA00023235"/>
    </source>
</evidence>
<dbReference type="AlphaFoldDB" id="A0A180G1D2"/>
<keyword evidence="3" id="KW-0413">Isomerase</keyword>
<dbReference type="Gene3D" id="3.40.50.300">
    <property type="entry name" value="P-loop containing nucleotide triphosphate hydrolases"/>
    <property type="match status" value="1"/>
</dbReference>
<dbReference type="VEuPathDB" id="FungiDB:PTTG_06812"/>
<dbReference type="InterPro" id="IPR027417">
    <property type="entry name" value="P-loop_NTPase"/>
</dbReference>
<gene>
    <name evidence="7" type="ORF">PTTG_06812</name>
</gene>
<dbReference type="OrthoDB" id="2496478at2759"/>
<dbReference type="Proteomes" id="UP000005240">
    <property type="component" value="Unassembled WGS sequence"/>
</dbReference>
<keyword evidence="2" id="KW-0238">DNA-binding</keyword>
<comment type="catalytic activity">
    <reaction evidence="4">
        <text>Couples ATP hydrolysis with the unwinding of duplex DNA by translocating in the 3'-5' direction.</text>
        <dbReference type="EC" id="5.6.2.4"/>
    </reaction>
</comment>
<protein>
    <recommendedName>
        <fullName evidence="5">DNA 3'-5' helicase</fullName>
        <ecNumber evidence="5">5.6.2.4</ecNumber>
    </recommendedName>
</protein>
<evidence type="ECO:0000256" key="2">
    <source>
        <dbReference type="ARBA" id="ARBA00023125"/>
    </source>
</evidence>
<dbReference type="InterPro" id="IPR011545">
    <property type="entry name" value="DEAD/DEAH_box_helicase_dom"/>
</dbReference>
<reference evidence="8 9" key="3">
    <citation type="journal article" date="2017" name="G3 (Bethesda)">
        <title>Comparative analysis highlights variable genome content of wheat rusts and divergence of the mating loci.</title>
        <authorList>
            <person name="Cuomo C.A."/>
            <person name="Bakkeren G."/>
            <person name="Khalil H.B."/>
            <person name="Panwar V."/>
            <person name="Joly D."/>
            <person name="Linning R."/>
            <person name="Sakthikumar S."/>
            <person name="Song X."/>
            <person name="Adiconis X."/>
            <person name="Fan L."/>
            <person name="Goldberg J.M."/>
            <person name="Levin J.Z."/>
            <person name="Young S."/>
            <person name="Zeng Q."/>
            <person name="Anikster Y."/>
            <person name="Bruce M."/>
            <person name="Wang M."/>
            <person name="Yin C."/>
            <person name="McCallum B."/>
            <person name="Szabo L.J."/>
            <person name="Hulbert S."/>
            <person name="Chen X."/>
            <person name="Fellers J.P."/>
        </authorList>
    </citation>
    <scope>NUCLEOTIDE SEQUENCE</scope>
    <source>
        <strain evidence="9">Isolate 1-1 / race 1 (BBBD)</strain>
        <strain evidence="8">isolate 1-1 / race 1 (BBBD)</strain>
    </source>
</reference>
<feature type="domain" description="Helicase ATP-binding" evidence="6">
    <location>
        <begin position="60"/>
        <end position="194"/>
    </location>
</feature>
<dbReference type="SUPFAM" id="SSF52540">
    <property type="entry name" value="P-loop containing nucleoside triphosphate hydrolases"/>
    <property type="match status" value="1"/>
</dbReference>
<accession>A0A180G1D2</accession>
<name>A0A180G1D2_PUCT1</name>
<reference evidence="7" key="2">
    <citation type="submission" date="2016-05" db="EMBL/GenBank/DDBJ databases">
        <title>Comparative analysis highlights variable genome content of wheat rusts and divergence of the mating loci.</title>
        <authorList>
            <person name="Cuomo C.A."/>
            <person name="Bakkeren G."/>
            <person name="Szabo L."/>
            <person name="Khalil H."/>
            <person name="Joly D."/>
            <person name="Goldberg J."/>
            <person name="Young S."/>
            <person name="Zeng Q."/>
            <person name="Fellers J."/>
        </authorList>
    </citation>
    <scope>NUCLEOTIDE SEQUENCE [LARGE SCALE GENOMIC DNA]</scope>
    <source>
        <strain evidence="7">1-1 BBBD Race 1</strain>
    </source>
</reference>
<dbReference type="PROSITE" id="PS51192">
    <property type="entry name" value="HELICASE_ATP_BIND_1"/>
    <property type="match status" value="1"/>
</dbReference>
<reference evidence="8" key="4">
    <citation type="submission" date="2025-05" db="UniProtKB">
        <authorList>
            <consortium name="EnsemblFungi"/>
        </authorList>
    </citation>
    <scope>IDENTIFICATION</scope>
    <source>
        <strain evidence="8">isolate 1-1 / race 1 (BBBD)</strain>
    </source>
</reference>
<evidence type="ECO:0000256" key="1">
    <source>
        <dbReference type="ARBA" id="ARBA00005446"/>
    </source>
</evidence>
<dbReference type="GO" id="GO:0005694">
    <property type="term" value="C:chromosome"/>
    <property type="evidence" value="ECO:0007669"/>
    <property type="project" value="TreeGrafter"/>
</dbReference>
<dbReference type="GO" id="GO:0043138">
    <property type="term" value="F:3'-5' DNA helicase activity"/>
    <property type="evidence" value="ECO:0007669"/>
    <property type="project" value="UniProtKB-EC"/>
</dbReference>
<proteinExistence type="inferred from homology"/>
<evidence type="ECO:0000256" key="5">
    <source>
        <dbReference type="ARBA" id="ARBA00034808"/>
    </source>
</evidence>
<keyword evidence="9" id="KW-1185">Reference proteome</keyword>
<dbReference type="GO" id="GO:0009378">
    <property type="term" value="F:four-way junction helicase activity"/>
    <property type="evidence" value="ECO:0007669"/>
    <property type="project" value="TreeGrafter"/>
</dbReference>
<sequence length="217" mass="24589">MATIIPPSAVPTPQRILSQTGVNIYKKLFNKSSEKLREHVSKTLIDFYSQFAKQLQVEAVLNLIEGRNTFLLAGTGFGKSRIPKLYYKMIPSTTKAVVLVLNPLDSLGNNQVLEKQQAGFSAINLTKLTFNAKTSEEIQQGLYQFVYLSPEIFLNNKMFEKLYFSSEFQNRLALVVVDEAHMIYIWGLVESSTAKHITSAHFCHEDSGIFRPSYEKL</sequence>
<comment type="similarity">
    <text evidence="1">Belongs to the helicase family. RecQ subfamily.</text>
</comment>
<dbReference type="EnsemblFungi" id="PTTG_06812-t43_1">
    <property type="protein sequence ID" value="PTTG_06812-t43_1-p1"/>
    <property type="gene ID" value="PTTG_06812"/>
</dbReference>
<dbReference type="GO" id="GO:0005524">
    <property type="term" value="F:ATP binding"/>
    <property type="evidence" value="ECO:0007669"/>
    <property type="project" value="InterPro"/>
</dbReference>
<evidence type="ECO:0000313" key="7">
    <source>
        <dbReference type="EMBL" id="OAV86457.1"/>
    </source>
</evidence>
<dbReference type="Pfam" id="PF00270">
    <property type="entry name" value="DEAD"/>
    <property type="match status" value="1"/>
</dbReference>
<dbReference type="PANTHER" id="PTHR13710">
    <property type="entry name" value="DNA HELICASE RECQ FAMILY MEMBER"/>
    <property type="match status" value="1"/>
</dbReference>
<evidence type="ECO:0000256" key="4">
    <source>
        <dbReference type="ARBA" id="ARBA00034617"/>
    </source>
</evidence>
<organism evidence="7">
    <name type="scientific">Puccinia triticina (isolate 1-1 / race 1 (BBBD))</name>
    <name type="common">Brown leaf rust fungus</name>
    <dbReference type="NCBI Taxonomy" id="630390"/>
    <lineage>
        <taxon>Eukaryota</taxon>
        <taxon>Fungi</taxon>
        <taxon>Dikarya</taxon>
        <taxon>Basidiomycota</taxon>
        <taxon>Pucciniomycotina</taxon>
        <taxon>Pucciniomycetes</taxon>
        <taxon>Pucciniales</taxon>
        <taxon>Pucciniaceae</taxon>
        <taxon>Puccinia</taxon>
    </lineage>
</organism>
<dbReference type="GO" id="GO:0000724">
    <property type="term" value="P:double-strand break repair via homologous recombination"/>
    <property type="evidence" value="ECO:0007669"/>
    <property type="project" value="TreeGrafter"/>
</dbReference>
<dbReference type="GO" id="GO:0003677">
    <property type="term" value="F:DNA binding"/>
    <property type="evidence" value="ECO:0007669"/>
    <property type="project" value="UniProtKB-KW"/>
</dbReference>
<evidence type="ECO:0000313" key="9">
    <source>
        <dbReference type="Proteomes" id="UP000005240"/>
    </source>
</evidence>
<dbReference type="GO" id="GO:0005737">
    <property type="term" value="C:cytoplasm"/>
    <property type="evidence" value="ECO:0007669"/>
    <property type="project" value="TreeGrafter"/>
</dbReference>
<dbReference type="PANTHER" id="PTHR13710:SF105">
    <property type="entry name" value="ATP-DEPENDENT DNA HELICASE Q1"/>
    <property type="match status" value="1"/>
</dbReference>